<feature type="region of interest" description="Disordered" evidence="1">
    <location>
        <begin position="182"/>
        <end position="203"/>
    </location>
</feature>
<dbReference type="EMBL" id="HBFK01014459">
    <property type="protein sequence ID" value="CAD8742313.1"/>
    <property type="molecule type" value="Transcribed_RNA"/>
</dbReference>
<feature type="domain" description="PDZ" evidence="2">
    <location>
        <begin position="3"/>
        <end position="58"/>
    </location>
</feature>
<dbReference type="Pfam" id="PF13180">
    <property type="entry name" value="PDZ_2"/>
    <property type="match status" value="1"/>
</dbReference>
<evidence type="ECO:0000313" key="3">
    <source>
        <dbReference type="EMBL" id="CAD8742313.1"/>
    </source>
</evidence>
<reference evidence="3" key="1">
    <citation type="submission" date="2021-01" db="EMBL/GenBank/DDBJ databases">
        <authorList>
            <person name="Corre E."/>
            <person name="Pelletier E."/>
            <person name="Niang G."/>
            <person name="Scheremetjew M."/>
            <person name="Finn R."/>
            <person name="Kale V."/>
            <person name="Holt S."/>
            <person name="Cochrane G."/>
            <person name="Meng A."/>
            <person name="Brown T."/>
            <person name="Cohen L."/>
        </authorList>
    </citation>
    <scope>NUCLEOTIDE SEQUENCE</scope>
    <source>
        <strain evidence="3">CCMP441</strain>
    </source>
</reference>
<dbReference type="AlphaFoldDB" id="A0A6T8JUY2"/>
<feature type="compositionally biased region" description="Basic and acidic residues" evidence="1">
    <location>
        <begin position="186"/>
        <end position="203"/>
    </location>
</feature>
<dbReference type="InterPro" id="IPR001478">
    <property type="entry name" value="PDZ"/>
</dbReference>
<dbReference type="InterPro" id="IPR036034">
    <property type="entry name" value="PDZ_sf"/>
</dbReference>
<dbReference type="SUPFAM" id="SSF50156">
    <property type="entry name" value="PDZ domain-like"/>
    <property type="match status" value="1"/>
</dbReference>
<evidence type="ECO:0000259" key="2">
    <source>
        <dbReference type="PROSITE" id="PS50106"/>
    </source>
</evidence>
<name>A0A6T8JUY2_HEMAN</name>
<dbReference type="PROSITE" id="PS50106">
    <property type="entry name" value="PDZ"/>
    <property type="match status" value="1"/>
</dbReference>
<dbReference type="SMART" id="SM00228">
    <property type="entry name" value="PDZ"/>
    <property type="match status" value="1"/>
</dbReference>
<dbReference type="CDD" id="cd06782">
    <property type="entry name" value="cpPDZ_CPP-like"/>
    <property type="match status" value="1"/>
</dbReference>
<dbReference type="Gene3D" id="2.30.42.10">
    <property type="match status" value="1"/>
</dbReference>
<sequence>MNSSNVFSGEGGGPVQAGVGIFFQQEGDGSVVVKTIVSGGSAEREGSVRVGDQILSVDEHKVVGEPLSVLRGLILGSQGSFVKLTFQRKDMGEAHTFDVRLMRGSAEYLQSLTSSKTIEDEIDQLRLQLRQALSHCSQDRDELDRLRKMLQTERDQSQMRERELELLQQENARELAQLNENLRNAEGGRREAETQLHPLQQREADLAEELNRQKEKERLRKEYIEELKKRHEEEKVRLEGLFLKEQAGRREDQVARLGGESQLGRIQAELSRLRTLEQGRREREEEYKDRMQQELARLQDAVRTQDVVRSAVKEVEVKMARYTGEYLQYTQQLVPPEEALDDDNLFLA</sequence>
<proteinExistence type="predicted"/>
<gene>
    <name evidence="3" type="ORF">HAND1043_LOCUS8807</name>
</gene>
<accession>A0A6T8JUY2</accession>
<organism evidence="3">
    <name type="scientific">Hemiselmis andersenii</name>
    <name type="common">Cryptophyte alga</name>
    <dbReference type="NCBI Taxonomy" id="464988"/>
    <lineage>
        <taxon>Eukaryota</taxon>
        <taxon>Cryptophyceae</taxon>
        <taxon>Cryptomonadales</taxon>
        <taxon>Hemiselmidaceae</taxon>
        <taxon>Hemiselmis</taxon>
    </lineage>
</organism>
<protein>
    <recommendedName>
        <fullName evidence="2">PDZ domain-containing protein</fullName>
    </recommendedName>
</protein>
<evidence type="ECO:0000256" key="1">
    <source>
        <dbReference type="SAM" id="MobiDB-lite"/>
    </source>
</evidence>